<dbReference type="GO" id="GO:0006099">
    <property type="term" value="P:tricarboxylic acid cycle"/>
    <property type="evidence" value="ECO:0007669"/>
    <property type="project" value="UniProtKB-KW"/>
</dbReference>
<keyword evidence="9 11" id="KW-0411">Iron-sulfur</keyword>
<dbReference type="GO" id="GO:0046872">
    <property type="term" value="F:metal ion binding"/>
    <property type="evidence" value="ECO:0007669"/>
    <property type="project" value="UniProtKB-KW"/>
</dbReference>
<dbReference type="NCBIfam" id="TIGR00384">
    <property type="entry name" value="dhsB"/>
    <property type="match status" value="1"/>
</dbReference>
<evidence type="ECO:0000256" key="4">
    <source>
        <dbReference type="ARBA" id="ARBA00022532"/>
    </source>
</evidence>
<evidence type="ECO:0000256" key="1">
    <source>
        <dbReference type="ARBA" id="ARBA00004894"/>
    </source>
</evidence>
<dbReference type="GO" id="GO:0008177">
    <property type="term" value="F:succinate dehydrogenase (quinone) activity"/>
    <property type="evidence" value="ECO:0007669"/>
    <property type="project" value="UniProtKB-EC"/>
</dbReference>
<comment type="catalytic activity">
    <reaction evidence="11">
        <text>a menaquinone + succinate = a menaquinol + fumarate</text>
        <dbReference type="Rhea" id="RHEA:27834"/>
        <dbReference type="Rhea" id="RHEA-COMP:9537"/>
        <dbReference type="Rhea" id="RHEA-COMP:9539"/>
        <dbReference type="ChEBI" id="CHEBI:16374"/>
        <dbReference type="ChEBI" id="CHEBI:18151"/>
        <dbReference type="ChEBI" id="CHEBI:29806"/>
        <dbReference type="ChEBI" id="CHEBI:30031"/>
        <dbReference type="EC" id="1.3.5.1"/>
    </reaction>
</comment>
<dbReference type="Pfam" id="PF13085">
    <property type="entry name" value="Fer2_3"/>
    <property type="match status" value="1"/>
</dbReference>
<evidence type="ECO:0000259" key="12">
    <source>
        <dbReference type="PROSITE" id="PS51085"/>
    </source>
</evidence>
<dbReference type="SUPFAM" id="SSF46548">
    <property type="entry name" value="alpha-helical ferredoxin"/>
    <property type="match status" value="1"/>
</dbReference>
<sequence length="236" mass="28005">MRLLIKRFDGNRHYFDEFEFDFKEDETILELLDRANYKKRFAYRSFCRSAICGTCAVKVNDRTVLACKSKVKDLIQNDEVIVEPVDRSVVLRDLVVDHSYIEKSIKDNRLWFVDEIDETKENLQTPEELKKYDKQTDCILCMACHFECEALDYDKDFAGPFVFTKYFRFVFDSRDKSDKQERIELAKENGLYNCINCQKCVYVCPKHIASAFDIKMLQQNDKNPPIQDFGFENNFF</sequence>
<keyword evidence="4" id="KW-0816">Tricarboxylic acid cycle</keyword>
<dbReference type="SUPFAM" id="SSF54292">
    <property type="entry name" value="2Fe-2S ferredoxin-like"/>
    <property type="match status" value="1"/>
</dbReference>
<proteinExistence type="inferred from homology"/>
<keyword evidence="10 11" id="KW-0003">3Fe-4S</keyword>
<dbReference type="InterPro" id="IPR036010">
    <property type="entry name" value="2Fe-2S_ferredoxin-like_sf"/>
</dbReference>
<dbReference type="GO" id="GO:0022904">
    <property type="term" value="P:respiratory electron transport chain"/>
    <property type="evidence" value="ECO:0007669"/>
    <property type="project" value="TreeGrafter"/>
</dbReference>
<keyword evidence="8 11" id="KW-0408">Iron</keyword>
<dbReference type="InterPro" id="IPR050573">
    <property type="entry name" value="SDH/FRD_Iron-Sulfur"/>
</dbReference>
<dbReference type="Proteomes" id="UP000003288">
    <property type="component" value="Unassembled WGS sequence"/>
</dbReference>
<evidence type="ECO:0000256" key="2">
    <source>
        <dbReference type="ARBA" id="ARBA00009433"/>
    </source>
</evidence>
<dbReference type="PANTHER" id="PTHR11921:SF29">
    <property type="entry name" value="SUCCINATE DEHYDROGENASE [UBIQUINONE] IRON-SULFUR SUBUNIT, MITOCHONDRIAL"/>
    <property type="match status" value="1"/>
</dbReference>
<feature type="domain" description="4Fe-4S ferredoxin-type" evidence="13">
    <location>
        <begin position="181"/>
        <end position="214"/>
    </location>
</feature>
<dbReference type="PANTHER" id="PTHR11921">
    <property type="entry name" value="SUCCINATE DEHYDROGENASE IRON-SULFUR PROTEIN"/>
    <property type="match status" value="1"/>
</dbReference>
<organism evidence="14 15">
    <name type="scientific">Caminibacter mediatlanticus TB-2</name>
    <dbReference type="NCBI Taxonomy" id="391592"/>
    <lineage>
        <taxon>Bacteria</taxon>
        <taxon>Pseudomonadati</taxon>
        <taxon>Campylobacterota</taxon>
        <taxon>Epsilonproteobacteria</taxon>
        <taxon>Nautiliales</taxon>
        <taxon>Nautiliaceae</taxon>
        <taxon>Caminibacter</taxon>
    </lineage>
</organism>
<comment type="cofactor">
    <cofactor evidence="11">
        <name>[3Fe-4S] cluster</name>
        <dbReference type="ChEBI" id="CHEBI:21137"/>
    </cofactor>
    <text evidence="11">Binds 1 [3Fe-4S] cluster.</text>
</comment>
<evidence type="ECO:0000256" key="8">
    <source>
        <dbReference type="ARBA" id="ARBA00023004"/>
    </source>
</evidence>
<dbReference type="RefSeq" id="WP_007473191.1">
    <property type="nucleotide sequence ID" value="NZ_ABCJ01000001.1"/>
</dbReference>
<dbReference type="InterPro" id="IPR004489">
    <property type="entry name" value="Succ_DH/fum_Rdtase_Fe-S"/>
</dbReference>
<reference evidence="14 15" key="1">
    <citation type="journal article" date="2011" name="Stand. Genomic Sci.">
        <title>Draft genome sequence of Caminibacter mediatlanticus strain TB-2, an epsilonproteobacterium isolated from a deep-sea hydrothermal vent.</title>
        <authorList>
            <person name="Giovannelli D."/>
            <person name="Ferriera S."/>
            <person name="Johnson J."/>
            <person name="Kravitz S."/>
            <person name="Perez-Rodriguez I."/>
            <person name="Ricci J."/>
            <person name="O'Brien C."/>
            <person name="Voordeckers J.W."/>
            <person name="Bini E."/>
            <person name="Vetriani C."/>
        </authorList>
    </citation>
    <scope>NUCLEOTIDE SEQUENCE [LARGE SCALE GENOMIC DNA]</scope>
    <source>
        <strain evidence="14 15">TB-2</strain>
    </source>
</reference>
<evidence type="ECO:0000256" key="7">
    <source>
        <dbReference type="ARBA" id="ARBA00023002"/>
    </source>
</evidence>
<evidence type="ECO:0000313" key="15">
    <source>
        <dbReference type="Proteomes" id="UP000003288"/>
    </source>
</evidence>
<dbReference type="Gene3D" id="1.10.1060.10">
    <property type="entry name" value="Alpha-helical ferredoxin"/>
    <property type="match status" value="1"/>
</dbReference>
<dbReference type="GO" id="GO:0009055">
    <property type="term" value="F:electron transfer activity"/>
    <property type="evidence" value="ECO:0007669"/>
    <property type="project" value="InterPro"/>
</dbReference>
<feature type="domain" description="2Fe-2S ferredoxin-type" evidence="12">
    <location>
        <begin position="1"/>
        <end position="88"/>
    </location>
</feature>
<keyword evidence="3 11" id="KW-0004">4Fe-4S</keyword>
<dbReference type="GO" id="GO:0051537">
    <property type="term" value="F:2 iron, 2 sulfur cluster binding"/>
    <property type="evidence" value="ECO:0007669"/>
    <property type="project" value="UniProtKB-KW"/>
</dbReference>
<comment type="cofactor">
    <cofactor evidence="11">
        <name>[2Fe-2S] cluster</name>
        <dbReference type="ChEBI" id="CHEBI:190135"/>
    </cofactor>
    <text evidence="11">Binds 1 [2Fe-2S] cluster.</text>
</comment>
<accession>A0AAI9F237</accession>
<dbReference type="PROSITE" id="PS00198">
    <property type="entry name" value="4FE4S_FER_1"/>
    <property type="match status" value="1"/>
</dbReference>
<dbReference type="EMBL" id="ABCJ01000001">
    <property type="protein sequence ID" value="EDM24347.1"/>
    <property type="molecule type" value="Genomic_DNA"/>
</dbReference>
<protein>
    <recommendedName>
        <fullName evidence="11">Fumarate reductase iron-sulfur subunit</fullName>
        <ecNumber evidence="11">1.3.5.1</ecNumber>
    </recommendedName>
</protein>
<dbReference type="Gene3D" id="3.10.20.30">
    <property type="match status" value="1"/>
</dbReference>
<dbReference type="InterPro" id="IPR009051">
    <property type="entry name" value="Helical_ferredxn"/>
</dbReference>
<dbReference type="CDD" id="cd00207">
    <property type="entry name" value="fer2"/>
    <property type="match status" value="1"/>
</dbReference>
<dbReference type="InterPro" id="IPR017896">
    <property type="entry name" value="4Fe4S_Fe-S-bd"/>
</dbReference>
<dbReference type="PROSITE" id="PS51085">
    <property type="entry name" value="2FE2S_FER_2"/>
    <property type="match status" value="1"/>
</dbReference>
<evidence type="ECO:0000313" key="14">
    <source>
        <dbReference type="EMBL" id="EDM24347.1"/>
    </source>
</evidence>
<evidence type="ECO:0000256" key="6">
    <source>
        <dbReference type="ARBA" id="ARBA00022723"/>
    </source>
</evidence>
<dbReference type="Pfam" id="PF13183">
    <property type="entry name" value="Fer4_8"/>
    <property type="match status" value="1"/>
</dbReference>
<dbReference type="InterPro" id="IPR001041">
    <property type="entry name" value="2Fe-2S_ferredoxin-type"/>
</dbReference>
<dbReference type="InterPro" id="IPR012675">
    <property type="entry name" value="Beta-grasp_dom_sf"/>
</dbReference>
<evidence type="ECO:0000256" key="10">
    <source>
        <dbReference type="ARBA" id="ARBA00023291"/>
    </source>
</evidence>
<evidence type="ECO:0000256" key="5">
    <source>
        <dbReference type="ARBA" id="ARBA00022714"/>
    </source>
</evidence>
<evidence type="ECO:0000256" key="9">
    <source>
        <dbReference type="ARBA" id="ARBA00023014"/>
    </source>
</evidence>
<gene>
    <name evidence="14" type="ORF">CMTB2_02488</name>
</gene>
<keyword evidence="5 11" id="KW-0001">2Fe-2S</keyword>
<keyword evidence="7" id="KW-0560">Oxidoreductase</keyword>
<dbReference type="PROSITE" id="PS51379">
    <property type="entry name" value="4FE4S_FER_2"/>
    <property type="match status" value="1"/>
</dbReference>
<comment type="pathway">
    <text evidence="1">Carbohydrate metabolism; tricarboxylic acid cycle; fumarate from succinate (bacterial route): step 1/1.</text>
</comment>
<dbReference type="InterPro" id="IPR017900">
    <property type="entry name" value="4Fe4S_Fe_S_CS"/>
</dbReference>
<dbReference type="InterPro" id="IPR025192">
    <property type="entry name" value="Succ_DH/fum_Rdtase_N"/>
</dbReference>
<comment type="cofactor">
    <cofactor evidence="11">
        <name>[4Fe-4S] cluster</name>
        <dbReference type="ChEBI" id="CHEBI:49883"/>
    </cofactor>
    <text evidence="11">Binds 1 [4Fe-4S] cluster.</text>
</comment>
<dbReference type="AlphaFoldDB" id="A0AAI9F237"/>
<keyword evidence="6 11" id="KW-0479">Metal-binding</keyword>
<evidence type="ECO:0000256" key="11">
    <source>
        <dbReference type="RuleBase" id="RU361237"/>
    </source>
</evidence>
<dbReference type="GO" id="GO:0051539">
    <property type="term" value="F:4 iron, 4 sulfur cluster binding"/>
    <property type="evidence" value="ECO:0007669"/>
    <property type="project" value="UniProtKB-KW"/>
</dbReference>
<dbReference type="EC" id="1.3.5.1" evidence="11"/>
<evidence type="ECO:0000259" key="13">
    <source>
        <dbReference type="PROSITE" id="PS51379"/>
    </source>
</evidence>
<comment type="caution">
    <text evidence="14">The sequence shown here is derived from an EMBL/GenBank/DDBJ whole genome shotgun (WGS) entry which is preliminary data.</text>
</comment>
<dbReference type="PROSITE" id="PS00197">
    <property type="entry name" value="2FE2S_FER_1"/>
    <property type="match status" value="1"/>
</dbReference>
<evidence type="ECO:0000256" key="3">
    <source>
        <dbReference type="ARBA" id="ARBA00022485"/>
    </source>
</evidence>
<dbReference type="InterPro" id="IPR006058">
    <property type="entry name" value="2Fe2S_fd_BS"/>
</dbReference>
<name>A0AAI9F237_9BACT</name>
<comment type="similarity">
    <text evidence="2 11">Belongs to the succinate dehydrogenase/fumarate reductase iron-sulfur protein family.</text>
</comment>
<dbReference type="GO" id="GO:0051538">
    <property type="term" value="F:3 iron, 4 sulfur cluster binding"/>
    <property type="evidence" value="ECO:0007669"/>
    <property type="project" value="UniProtKB-KW"/>
</dbReference>